<feature type="domain" description="HTH merR-type" evidence="1">
    <location>
        <begin position="15"/>
        <end position="58"/>
    </location>
</feature>
<accession>A0A4V3CTM6</accession>
<evidence type="ECO:0000259" key="1">
    <source>
        <dbReference type="PROSITE" id="PS50937"/>
    </source>
</evidence>
<dbReference type="Pfam" id="PF02607">
    <property type="entry name" value="B12-binding_2"/>
    <property type="match status" value="1"/>
</dbReference>
<dbReference type="InterPro" id="IPR006158">
    <property type="entry name" value="Cobalamin-bd"/>
</dbReference>
<evidence type="ECO:0000313" key="3">
    <source>
        <dbReference type="EMBL" id="TDP72864.1"/>
    </source>
</evidence>
<dbReference type="Proteomes" id="UP000295361">
    <property type="component" value="Unassembled WGS sequence"/>
</dbReference>
<dbReference type="OrthoDB" id="9800334at2"/>
<dbReference type="RefSeq" id="WP_133700298.1">
    <property type="nucleotide sequence ID" value="NZ_SNXS01000002.1"/>
</dbReference>
<dbReference type="InterPro" id="IPR009061">
    <property type="entry name" value="DNA-bd_dom_put_sf"/>
</dbReference>
<dbReference type="AlphaFoldDB" id="A0A4V3CTM6"/>
<comment type="caution">
    <text evidence="3">The sequence shown here is derived from an EMBL/GenBank/DDBJ whole genome shotgun (WGS) entry which is preliminary data.</text>
</comment>
<gene>
    <name evidence="3" type="ORF">DES47_102610</name>
</gene>
<organism evidence="3 4">
    <name type="scientific">Roseateles toxinivorans</name>
    <dbReference type="NCBI Taxonomy" id="270368"/>
    <lineage>
        <taxon>Bacteria</taxon>
        <taxon>Pseudomonadati</taxon>
        <taxon>Pseudomonadota</taxon>
        <taxon>Betaproteobacteria</taxon>
        <taxon>Burkholderiales</taxon>
        <taxon>Sphaerotilaceae</taxon>
        <taxon>Roseateles</taxon>
    </lineage>
</organism>
<proteinExistence type="predicted"/>
<dbReference type="Gene3D" id="3.40.50.280">
    <property type="entry name" value="Cobalamin-binding domain"/>
    <property type="match status" value="1"/>
</dbReference>
<dbReference type="InterPro" id="IPR003759">
    <property type="entry name" value="Cbl-bd_cap"/>
</dbReference>
<protein>
    <submittedName>
        <fullName evidence="3">MerR-like DNA binding protein</fullName>
    </submittedName>
</protein>
<dbReference type="Gene3D" id="1.10.1660.10">
    <property type="match status" value="1"/>
</dbReference>
<feature type="domain" description="B12-binding" evidence="2">
    <location>
        <begin position="183"/>
        <end position="309"/>
    </location>
</feature>
<dbReference type="PROSITE" id="PS51332">
    <property type="entry name" value="B12_BINDING"/>
    <property type="match status" value="1"/>
</dbReference>
<dbReference type="SUPFAM" id="SSF52242">
    <property type="entry name" value="Cobalamin (vitamin B12)-binding domain"/>
    <property type="match status" value="1"/>
</dbReference>
<dbReference type="SUPFAM" id="SSF46955">
    <property type="entry name" value="Putative DNA-binding domain"/>
    <property type="match status" value="1"/>
</dbReference>
<dbReference type="GO" id="GO:0006355">
    <property type="term" value="P:regulation of DNA-templated transcription"/>
    <property type="evidence" value="ECO:0007669"/>
    <property type="project" value="InterPro"/>
</dbReference>
<evidence type="ECO:0000259" key="2">
    <source>
        <dbReference type="PROSITE" id="PS51332"/>
    </source>
</evidence>
<dbReference type="InParanoid" id="A0A4V3CTM6"/>
<dbReference type="Gene3D" id="1.10.1240.10">
    <property type="entry name" value="Methionine synthase domain"/>
    <property type="match status" value="1"/>
</dbReference>
<dbReference type="InterPro" id="IPR036724">
    <property type="entry name" value="Cobalamin-bd_sf"/>
</dbReference>
<dbReference type="GO" id="GO:0046872">
    <property type="term" value="F:metal ion binding"/>
    <property type="evidence" value="ECO:0007669"/>
    <property type="project" value="InterPro"/>
</dbReference>
<dbReference type="PROSITE" id="PS50937">
    <property type="entry name" value="HTH_MERR_2"/>
    <property type="match status" value="1"/>
</dbReference>
<dbReference type="InterPro" id="IPR036594">
    <property type="entry name" value="Meth_synthase_dom"/>
</dbReference>
<dbReference type="GO" id="GO:0031419">
    <property type="term" value="F:cobalamin binding"/>
    <property type="evidence" value="ECO:0007669"/>
    <property type="project" value="InterPro"/>
</dbReference>
<keyword evidence="4" id="KW-1185">Reference proteome</keyword>
<name>A0A4V3CTM6_9BURK</name>
<dbReference type="Pfam" id="PF02310">
    <property type="entry name" value="B12-binding"/>
    <property type="match status" value="1"/>
</dbReference>
<reference evidence="3 4" key="1">
    <citation type="submission" date="2019-03" db="EMBL/GenBank/DDBJ databases">
        <title>Genomic Encyclopedia of Type Strains, Phase IV (KMG-IV): sequencing the most valuable type-strain genomes for metagenomic binning, comparative biology and taxonomic classification.</title>
        <authorList>
            <person name="Goeker M."/>
        </authorList>
    </citation>
    <scope>NUCLEOTIDE SEQUENCE [LARGE SCALE GENOMIC DNA]</scope>
    <source>
        <strain evidence="3 4">DSM 16998</strain>
    </source>
</reference>
<evidence type="ECO:0000313" key="4">
    <source>
        <dbReference type="Proteomes" id="UP000295361"/>
    </source>
</evidence>
<dbReference type="EMBL" id="SNXS01000002">
    <property type="protein sequence ID" value="TDP72864.1"/>
    <property type="molecule type" value="Genomic_DNA"/>
</dbReference>
<dbReference type="InterPro" id="IPR000551">
    <property type="entry name" value="MerR-type_HTH_dom"/>
</dbReference>
<sequence length="312" mass="34066">MDALGLHIAAVELETGLSKDILRVWERRYGFPTPERDAQGERVYGPAQMHKLRLIKRLMLLGHRPGRIVPGEVPALEALLEQSRSTPAQAPAINAQAHDLDGFFDLLRSHDVEGVRRQLSQWLLRLGLARFVIEVVAPLNTQVGEAWMQRELEIFEEHIYSEAIQSVLRPAILSIPVAAEAGCPRVLLTTLPGEAHGLGLLMVEALLALEGCQCLSLGTQTPLPDIVKAAAVHRSDVVALSFTGFLPAKQVLDGLTRLRALLPEPLELWVGGTSQSLRRRQLPGVRRVAGLGEIGTELLRWHAGGDVSAVPG</sequence>
<dbReference type="Pfam" id="PF13411">
    <property type="entry name" value="MerR_1"/>
    <property type="match status" value="1"/>
</dbReference>
<dbReference type="GO" id="GO:0003677">
    <property type="term" value="F:DNA binding"/>
    <property type="evidence" value="ECO:0007669"/>
    <property type="project" value="InterPro"/>
</dbReference>